<evidence type="ECO:0000313" key="1">
    <source>
        <dbReference type="EMBL" id="KAF5833248.1"/>
    </source>
</evidence>
<evidence type="ECO:0000313" key="2">
    <source>
        <dbReference type="Proteomes" id="UP000815325"/>
    </source>
</evidence>
<proteinExistence type="predicted"/>
<gene>
    <name evidence="1" type="ORF">DUNSADRAFT_10486</name>
</gene>
<organism evidence="1 2">
    <name type="scientific">Dunaliella salina</name>
    <name type="common">Green alga</name>
    <name type="synonym">Protococcus salinus</name>
    <dbReference type="NCBI Taxonomy" id="3046"/>
    <lineage>
        <taxon>Eukaryota</taxon>
        <taxon>Viridiplantae</taxon>
        <taxon>Chlorophyta</taxon>
        <taxon>core chlorophytes</taxon>
        <taxon>Chlorophyceae</taxon>
        <taxon>CS clade</taxon>
        <taxon>Chlamydomonadales</taxon>
        <taxon>Dunaliellaceae</taxon>
        <taxon>Dunaliella</taxon>
    </lineage>
</organism>
<dbReference type="EMBL" id="MU069821">
    <property type="protein sequence ID" value="KAF5833248.1"/>
    <property type="molecule type" value="Genomic_DNA"/>
</dbReference>
<reference evidence="1" key="1">
    <citation type="submission" date="2017-08" db="EMBL/GenBank/DDBJ databases">
        <authorList>
            <person name="Polle J.E."/>
            <person name="Barry K."/>
            <person name="Cushman J."/>
            <person name="Schmutz J."/>
            <person name="Tran D."/>
            <person name="Hathwaick L.T."/>
            <person name="Yim W.C."/>
            <person name="Jenkins J."/>
            <person name="Mckie-Krisberg Z.M."/>
            <person name="Prochnik S."/>
            <person name="Lindquist E."/>
            <person name="Dockter R.B."/>
            <person name="Adam C."/>
            <person name="Molina H."/>
            <person name="Bunkerborg J."/>
            <person name="Jin E."/>
            <person name="Buchheim M."/>
            <person name="Magnuson J."/>
        </authorList>
    </citation>
    <scope>NUCLEOTIDE SEQUENCE</scope>
    <source>
        <strain evidence="1">CCAP 19/18</strain>
    </source>
</reference>
<sequence length="289" mass="33234">MWPLSLNWCWEGLAAYIESLEQLCASFGLSHGLRHKNPRLTGIDALPPEKREMMIKKFSTKGLAYENCIMLSKAGELLCHTDRNKVEWYLNRNIAEKVRDEPLTIRLLFEHKKSDQDAGERFYSEQKINRCVVCGEEEHYLRFRVVPACYRYGIWSLHATGMVYGPCMLQVWYMPPSPGVVPAWCRCGICVHRGLVLDTKHEMVPDISDAWCHQCMVVTTGIKAWLLPRASRHGCYHGHQGMVVTLPCIKAWLLRYHASRHGCWCHQGMVVTTGIKAWLLPPPWLLPTC</sequence>
<accession>A0ABQ7GF66</accession>
<dbReference type="Proteomes" id="UP000815325">
    <property type="component" value="Unassembled WGS sequence"/>
</dbReference>
<keyword evidence="2" id="KW-1185">Reference proteome</keyword>
<protein>
    <submittedName>
        <fullName evidence="1">Uncharacterized protein</fullName>
    </submittedName>
</protein>
<comment type="caution">
    <text evidence="1">The sequence shown here is derived from an EMBL/GenBank/DDBJ whole genome shotgun (WGS) entry which is preliminary data.</text>
</comment>
<name>A0ABQ7GF66_DUNSA</name>